<keyword evidence="2" id="KW-0732">Signal</keyword>
<reference evidence="3 4" key="1">
    <citation type="submission" date="2017-06" db="EMBL/GenBank/DDBJ databases">
        <title>Ant-infecting Ophiocordyceps genomes reveal a high diversity of potential behavioral manipulation genes and a possible major role for enterotoxins.</title>
        <authorList>
            <person name="De Bekker C."/>
            <person name="Evans H.C."/>
            <person name="Brachmann A."/>
            <person name="Hughes D.P."/>
        </authorList>
    </citation>
    <scope>NUCLEOTIDE SEQUENCE [LARGE SCALE GENOMIC DNA]</scope>
    <source>
        <strain evidence="3 4">Map16</strain>
    </source>
</reference>
<feature type="region of interest" description="Disordered" evidence="1">
    <location>
        <begin position="45"/>
        <end position="65"/>
    </location>
</feature>
<feature type="chain" id="PRO_5012383467" description="Chitin-binding type-2 domain-containing protein" evidence="2">
    <location>
        <begin position="20"/>
        <end position="76"/>
    </location>
</feature>
<sequence>MQPSIIISLFAALAGSAMAAPGKTVCPSGTVYDEAAGKCFLSFGAPDSSNSRRPSYGKCPDGTQRDASGICRRLLW</sequence>
<gene>
    <name evidence="3" type="ORF">CDD80_3782</name>
</gene>
<keyword evidence="4" id="KW-1185">Reference proteome</keyword>
<dbReference type="Proteomes" id="UP000226431">
    <property type="component" value="Unassembled WGS sequence"/>
</dbReference>
<organism evidence="3 4">
    <name type="scientific">Ophiocordyceps camponoti-rufipedis</name>
    <dbReference type="NCBI Taxonomy" id="2004952"/>
    <lineage>
        <taxon>Eukaryota</taxon>
        <taxon>Fungi</taxon>
        <taxon>Dikarya</taxon>
        <taxon>Ascomycota</taxon>
        <taxon>Pezizomycotina</taxon>
        <taxon>Sordariomycetes</taxon>
        <taxon>Hypocreomycetidae</taxon>
        <taxon>Hypocreales</taxon>
        <taxon>Ophiocordycipitaceae</taxon>
        <taxon>Ophiocordyceps</taxon>
    </lineage>
</organism>
<dbReference type="AlphaFoldDB" id="A0A2C5XVT5"/>
<feature type="signal peptide" evidence="2">
    <location>
        <begin position="1"/>
        <end position="19"/>
    </location>
</feature>
<evidence type="ECO:0000313" key="3">
    <source>
        <dbReference type="EMBL" id="PHH79789.1"/>
    </source>
</evidence>
<evidence type="ECO:0000256" key="2">
    <source>
        <dbReference type="SAM" id="SignalP"/>
    </source>
</evidence>
<evidence type="ECO:0000256" key="1">
    <source>
        <dbReference type="SAM" id="MobiDB-lite"/>
    </source>
</evidence>
<evidence type="ECO:0008006" key="5">
    <source>
        <dbReference type="Google" id="ProtNLM"/>
    </source>
</evidence>
<evidence type="ECO:0000313" key="4">
    <source>
        <dbReference type="Proteomes" id="UP000226431"/>
    </source>
</evidence>
<name>A0A2C5XVT5_9HYPO</name>
<proteinExistence type="predicted"/>
<dbReference type="EMBL" id="NJES01000034">
    <property type="protein sequence ID" value="PHH79789.1"/>
    <property type="molecule type" value="Genomic_DNA"/>
</dbReference>
<accession>A0A2C5XVT5</accession>
<comment type="caution">
    <text evidence="3">The sequence shown here is derived from an EMBL/GenBank/DDBJ whole genome shotgun (WGS) entry which is preliminary data.</text>
</comment>
<protein>
    <recommendedName>
        <fullName evidence="5">Chitin-binding type-2 domain-containing protein</fullName>
    </recommendedName>
</protein>